<organism evidence="3 4">
    <name type="scientific">Snodgrassella alvi</name>
    <dbReference type="NCBI Taxonomy" id="1196083"/>
    <lineage>
        <taxon>Bacteria</taxon>
        <taxon>Pseudomonadati</taxon>
        <taxon>Pseudomonadota</taxon>
        <taxon>Betaproteobacteria</taxon>
        <taxon>Neisseriales</taxon>
        <taxon>Neisseriaceae</taxon>
        <taxon>Snodgrassella</taxon>
    </lineage>
</organism>
<sequence>MHLKRDNMDSKENKVINKNSETLKKVTKSISDFLIHYIQNNLIKFLSICILCFGGWLLLVFFININYMPEISIESISSIIYAISILGLVLFIYSLLFITLPGLFLSYGKQKVTGVSKWHIFILNVDAALIWFLIISLQLYEFTTINKKTFIILIVTIIIILFIVSMILSNKQFFKKYSEQKKRYVTKLKKSDIYHVNINRKQNFLWSLTIISVTTISYAMCIFSISFFWLNGSINTENDYSFIFKSIYFIFLIILSTTFIGSLKFPESLKFALALSPLLLFIILFLTKSFSTFSLYSIKILRLGEVNSTRIVVSGKTCQTINYSLGKKVCEGQSDDSVTAICPVLIKSRIGNEMVLEFAPLYKNKSKENNKWNNFFWITTKNTDKRDRNIEMSQIVILDKSKILSWQPLARIKEKDFDDIKKTSSEQNTASASSASAPAASEPTANSADNDTLKLVTLYDAKQKISTGTASDIDEFLLKHCREDTYEFNNKNPAPNK</sequence>
<dbReference type="Proteomes" id="UP000231484">
    <property type="component" value="Unassembled WGS sequence"/>
</dbReference>
<feature type="transmembrane region" description="Helical" evidence="2">
    <location>
        <begin position="269"/>
        <end position="287"/>
    </location>
</feature>
<dbReference type="EMBL" id="MEIQ01000051">
    <property type="protein sequence ID" value="PIT48957.1"/>
    <property type="molecule type" value="Genomic_DNA"/>
</dbReference>
<proteinExistence type="predicted"/>
<keyword evidence="2" id="KW-1133">Transmembrane helix</keyword>
<evidence type="ECO:0000256" key="2">
    <source>
        <dbReference type="SAM" id="Phobius"/>
    </source>
</evidence>
<feature type="transmembrane region" description="Helical" evidence="2">
    <location>
        <begin position="118"/>
        <end position="137"/>
    </location>
</feature>
<dbReference type="AlphaFoldDB" id="A0A2N9XKV2"/>
<protein>
    <submittedName>
        <fullName evidence="3">Uncharacterized protein</fullName>
    </submittedName>
</protein>
<feature type="region of interest" description="Disordered" evidence="1">
    <location>
        <begin position="420"/>
        <end position="448"/>
    </location>
</feature>
<reference evidence="3 4" key="1">
    <citation type="journal article" date="2017" name="MBio">
        <title>Type VI secretion-mediated competition in the bee gut microbiome.</title>
        <authorList>
            <person name="Steele M.I."/>
            <person name="Kwong W.K."/>
            <person name="Powell J.E."/>
            <person name="Whiteley M."/>
            <person name="Moran N.A."/>
        </authorList>
    </citation>
    <scope>NUCLEOTIDE SEQUENCE [LARGE SCALE GENOMIC DNA]</scope>
    <source>
        <strain evidence="3 4">Occ4-2</strain>
    </source>
</reference>
<gene>
    <name evidence="3" type="ORF">BHC48_08770</name>
</gene>
<keyword evidence="2" id="KW-0472">Membrane</keyword>
<evidence type="ECO:0000313" key="4">
    <source>
        <dbReference type="Proteomes" id="UP000231484"/>
    </source>
</evidence>
<evidence type="ECO:0000256" key="1">
    <source>
        <dbReference type="SAM" id="MobiDB-lite"/>
    </source>
</evidence>
<feature type="transmembrane region" description="Helical" evidence="2">
    <location>
        <begin position="204"/>
        <end position="230"/>
    </location>
</feature>
<keyword evidence="2" id="KW-0812">Transmembrane</keyword>
<feature type="transmembrane region" description="Helical" evidence="2">
    <location>
        <begin position="42"/>
        <end position="67"/>
    </location>
</feature>
<evidence type="ECO:0000313" key="3">
    <source>
        <dbReference type="EMBL" id="PIT48957.1"/>
    </source>
</evidence>
<accession>A0A2N9XKV2</accession>
<comment type="caution">
    <text evidence="3">The sequence shown here is derived from an EMBL/GenBank/DDBJ whole genome shotgun (WGS) entry which is preliminary data.</text>
</comment>
<feature type="transmembrane region" description="Helical" evidence="2">
    <location>
        <begin position="242"/>
        <end position="263"/>
    </location>
</feature>
<feature type="transmembrane region" description="Helical" evidence="2">
    <location>
        <begin position="79"/>
        <end position="98"/>
    </location>
</feature>
<feature type="compositionally biased region" description="Low complexity" evidence="1">
    <location>
        <begin position="425"/>
        <end position="448"/>
    </location>
</feature>
<feature type="transmembrane region" description="Helical" evidence="2">
    <location>
        <begin position="149"/>
        <end position="168"/>
    </location>
</feature>
<name>A0A2N9XKV2_9NEIS</name>